<dbReference type="EMBL" id="BOOW01000013">
    <property type="protein sequence ID" value="GII92004.1"/>
    <property type="molecule type" value="Genomic_DNA"/>
</dbReference>
<evidence type="ECO:0000313" key="3">
    <source>
        <dbReference type="Proteomes" id="UP000606172"/>
    </source>
</evidence>
<dbReference type="AlphaFoldDB" id="A0A919RHL9"/>
<organism evidence="2 3">
    <name type="scientific">Sinosporangium siamense</name>
    <dbReference type="NCBI Taxonomy" id="1367973"/>
    <lineage>
        <taxon>Bacteria</taxon>
        <taxon>Bacillati</taxon>
        <taxon>Actinomycetota</taxon>
        <taxon>Actinomycetes</taxon>
        <taxon>Streptosporangiales</taxon>
        <taxon>Streptosporangiaceae</taxon>
        <taxon>Sinosporangium</taxon>
    </lineage>
</organism>
<dbReference type="PANTHER" id="PTHR42976:SF1">
    <property type="entry name" value="GH18 DOMAIN-CONTAINING PROTEIN-RELATED"/>
    <property type="match status" value="1"/>
</dbReference>
<feature type="region of interest" description="Disordered" evidence="1">
    <location>
        <begin position="257"/>
        <end position="281"/>
    </location>
</feature>
<feature type="compositionally biased region" description="Polar residues" evidence="1">
    <location>
        <begin position="272"/>
        <end position="281"/>
    </location>
</feature>
<keyword evidence="3" id="KW-1185">Reference proteome</keyword>
<dbReference type="Gene3D" id="3.20.20.80">
    <property type="entry name" value="Glycosidases"/>
    <property type="match status" value="1"/>
</dbReference>
<dbReference type="Proteomes" id="UP000606172">
    <property type="component" value="Unassembled WGS sequence"/>
</dbReference>
<protein>
    <submittedName>
        <fullName evidence="2">Uncharacterized protein</fullName>
    </submittedName>
</protein>
<dbReference type="InterPro" id="IPR052750">
    <property type="entry name" value="GH18_Chitinase"/>
</dbReference>
<gene>
    <name evidence="2" type="ORF">Ssi02_22350</name>
</gene>
<evidence type="ECO:0000313" key="2">
    <source>
        <dbReference type="EMBL" id="GII92004.1"/>
    </source>
</evidence>
<reference evidence="2" key="1">
    <citation type="submission" date="2021-01" db="EMBL/GenBank/DDBJ databases">
        <title>Whole genome shotgun sequence of Sinosporangium siamense NBRC 109515.</title>
        <authorList>
            <person name="Komaki H."/>
            <person name="Tamura T."/>
        </authorList>
    </citation>
    <scope>NUCLEOTIDE SEQUENCE</scope>
    <source>
        <strain evidence="2">NBRC 109515</strain>
    </source>
</reference>
<comment type="caution">
    <text evidence="2">The sequence shown here is derived from an EMBL/GenBank/DDBJ whole genome shotgun (WGS) entry which is preliminary data.</text>
</comment>
<accession>A0A919RHL9</accession>
<evidence type="ECO:0000256" key="1">
    <source>
        <dbReference type="SAM" id="MobiDB-lite"/>
    </source>
</evidence>
<proteinExistence type="predicted"/>
<dbReference type="RefSeq" id="WP_204024464.1">
    <property type="nucleotide sequence ID" value="NZ_BOOW01000013.1"/>
</dbReference>
<name>A0A919RHL9_9ACTN</name>
<sequence length="281" mass="30778">MDDEHPSGFMAFVNMTDTARFRPVDTMRLTRATWFLFGHLTSTTDGCGLTWRSTSRPPGGKNTTGGETPTIRLNRLRTTGARAGASIGGPHGTDPATTCETQSRLTAAYRNTLSRWNLTHLDFEPTAIPSPTTTRKRARAVATLQKEFRAQQRPLWVSFTLPLTSSGLTPSHRATLKATREAGARIDAVNLLIPLKSTGLQGTGHTIQRAVTHISTALALDETTTRHHLALTPVLTHSRDLTKSQAQTLASYTHRHHQPWLSLRGPTPPPTVLQTLSDQPD</sequence>
<dbReference type="PANTHER" id="PTHR42976">
    <property type="entry name" value="BIFUNCTIONAL CHITINASE/LYSOZYME-RELATED"/>
    <property type="match status" value="1"/>
</dbReference>